<feature type="non-terminal residue" evidence="2">
    <location>
        <position position="1"/>
    </location>
</feature>
<evidence type="ECO:0000313" key="3">
    <source>
        <dbReference type="Proteomes" id="UP000786811"/>
    </source>
</evidence>
<dbReference type="Proteomes" id="UP000786811">
    <property type="component" value="Unassembled WGS sequence"/>
</dbReference>
<proteinExistence type="predicted"/>
<feature type="region of interest" description="Disordered" evidence="1">
    <location>
        <begin position="154"/>
        <end position="174"/>
    </location>
</feature>
<organism evidence="2 3">
    <name type="scientific">Cotesia congregata</name>
    <name type="common">Parasitoid wasp</name>
    <name type="synonym">Apanteles congregatus</name>
    <dbReference type="NCBI Taxonomy" id="51543"/>
    <lineage>
        <taxon>Eukaryota</taxon>
        <taxon>Metazoa</taxon>
        <taxon>Ecdysozoa</taxon>
        <taxon>Arthropoda</taxon>
        <taxon>Hexapoda</taxon>
        <taxon>Insecta</taxon>
        <taxon>Pterygota</taxon>
        <taxon>Neoptera</taxon>
        <taxon>Endopterygota</taxon>
        <taxon>Hymenoptera</taxon>
        <taxon>Apocrita</taxon>
        <taxon>Ichneumonoidea</taxon>
        <taxon>Braconidae</taxon>
        <taxon>Microgastrinae</taxon>
        <taxon>Cotesia</taxon>
    </lineage>
</organism>
<name>A0A8J2HCB4_COTCN</name>
<comment type="caution">
    <text evidence="2">The sequence shown here is derived from an EMBL/GenBank/DDBJ whole genome shotgun (WGS) entry which is preliminary data.</text>
</comment>
<feature type="compositionally biased region" description="Polar residues" evidence="1">
    <location>
        <begin position="326"/>
        <end position="363"/>
    </location>
</feature>
<dbReference type="EMBL" id="CAJNRD030001119">
    <property type="protein sequence ID" value="CAG5088636.1"/>
    <property type="molecule type" value="Genomic_DNA"/>
</dbReference>
<evidence type="ECO:0000313" key="2">
    <source>
        <dbReference type="EMBL" id="CAG5088636.1"/>
    </source>
</evidence>
<dbReference type="AlphaFoldDB" id="A0A8J2HCB4"/>
<sequence length="410" mass="46756">VKFILAYGEYNQIDTINSRKCTELCNYCGGTGSYVDNSCECYIENTNDQEGECFDRMKRKARLLNLDLINCKRGLPDRPSRCRDQNSRRIGSYDMCRIAQYFLNGGPAKRIPIVKPKCDPTTTTSTSTEPTVETTIIDELECDQIDDDCNPVTEPPIEDPCEKYKLTPRPPEYLEPRYDYPKPLHRSYIPNYHTRQPLLGSTPPSYSSFHNRVYQGNNQLYSPQYSSFGTNLQQTTSPYDAMRAKYSLYASANSNNNYNNYNHNNNYQVDGTYSQSMSLNDLLELQRYLTNQNLMMQPLLHRLQLQSNSQSVSNYSPFNDMVGAANPSSTDNTRNQENTTPTALTSLGSSNDETVVSSTQENDNPMPMMIVEETVPGQVGGEQNSDSTDRSRRVIRPLYNRRIIKRGFKL</sequence>
<protein>
    <submittedName>
        <fullName evidence="2">Uncharacterized protein</fullName>
    </submittedName>
</protein>
<dbReference type="OrthoDB" id="7683443at2759"/>
<gene>
    <name evidence="2" type="ORF">HICCMSTLAB_LOCUS4918</name>
</gene>
<keyword evidence="3" id="KW-1185">Reference proteome</keyword>
<reference evidence="2" key="1">
    <citation type="submission" date="2021-04" db="EMBL/GenBank/DDBJ databases">
        <authorList>
            <person name="Chebbi M.A.C M."/>
        </authorList>
    </citation>
    <scope>NUCLEOTIDE SEQUENCE</scope>
</reference>
<accession>A0A8J2HCB4</accession>
<feature type="region of interest" description="Disordered" evidence="1">
    <location>
        <begin position="314"/>
        <end position="364"/>
    </location>
</feature>
<evidence type="ECO:0000256" key="1">
    <source>
        <dbReference type="SAM" id="MobiDB-lite"/>
    </source>
</evidence>